<gene>
    <name evidence="2" type="ORF">G6F50_015426</name>
</gene>
<comment type="caution">
    <text evidence="2">The sequence shown here is derived from an EMBL/GenBank/DDBJ whole genome shotgun (WGS) entry which is preliminary data.</text>
</comment>
<protein>
    <submittedName>
        <fullName evidence="2">Uncharacterized protein</fullName>
    </submittedName>
</protein>
<dbReference type="EMBL" id="JAANIU010008494">
    <property type="protein sequence ID" value="KAG1534977.1"/>
    <property type="molecule type" value="Genomic_DNA"/>
</dbReference>
<dbReference type="AlphaFoldDB" id="A0A9P6XXY3"/>
<name>A0A9P6XXY3_9FUNG</name>
<accession>A0A9P6XXY3</accession>
<evidence type="ECO:0000256" key="1">
    <source>
        <dbReference type="SAM" id="MobiDB-lite"/>
    </source>
</evidence>
<organism evidence="2 3">
    <name type="scientific">Rhizopus delemar</name>
    <dbReference type="NCBI Taxonomy" id="936053"/>
    <lineage>
        <taxon>Eukaryota</taxon>
        <taxon>Fungi</taxon>
        <taxon>Fungi incertae sedis</taxon>
        <taxon>Mucoromycota</taxon>
        <taxon>Mucoromycotina</taxon>
        <taxon>Mucoromycetes</taxon>
        <taxon>Mucorales</taxon>
        <taxon>Mucorineae</taxon>
        <taxon>Rhizopodaceae</taxon>
        <taxon>Rhizopus</taxon>
    </lineage>
</organism>
<sequence>MVQAEQGSGRFVEPLHALAVAVQHHHRIGQRAGGSAITAQHVQPAALAHAPFHLVAVQQAVQCVPDAGACGGGVPARARGQAAQHAAQAPVMPGQGSQRAQCDAQPQMAREPPHQSGEQQYRGDGSQGLQPGRADVAGHCDLVVEVRRFTGVNRGL</sequence>
<feature type="region of interest" description="Disordered" evidence="1">
    <location>
        <begin position="81"/>
        <end position="134"/>
    </location>
</feature>
<reference evidence="2 3" key="1">
    <citation type="journal article" date="2020" name="Microb. Genom.">
        <title>Genetic diversity of clinical and environmental Mucorales isolates obtained from an investigation of mucormycosis cases among solid organ transplant recipients.</title>
        <authorList>
            <person name="Nguyen M.H."/>
            <person name="Kaul D."/>
            <person name="Muto C."/>
            <person name="Cheng S.J."/>
            <person name="Richter R.A."/>
            <person name="Bruno V.M."/>
            <person name="Liu G."/>
            <person name="Beyhan S."/>
            <person name="Sundermann A.J."/>
            <person name="Mounaud S."/>
            <person name="Pasculle A.W."/>
            <person name="Nierman W.C."/>
            <person name="Driscoll E."/>
            <person name="Cumbie R."/>
            <person name="Clancy C.J."/>
            <person name="Dupont C.L."/>
        </authorList>
    </citation>
    <scope>NUCLEOTIDE SEQUENCE [LARGE SCALE GENOMIC DNA]</scope>
    <source>
        <strain evidence="2 3">GL24</strain>
    </source>
</reference>
<dbReference type="Proteomes" id="UP000740926">
    <property type="component" value="Unassembled WGS sequence"/>
</dbReference>
<keyword evidence="3" id="KW-1185">Reference proteome</keyword>
<evidence type="ECO:0000313" key="2">
    <source>
        <dbReference type="EMBL" id="KAG1534977.1"/>
    </source>
</evidence>
<evidence type="ECO:0000313" key="3">
    <source>
        <dbReference type="Proteomes" id="UP000740926"/>
    </source>
</evidence>
<proteinExistence type="predicted"/>